<name>A0A371YJU8_9GAMM</name>
<reference evidence="6" key="3">
    <citation type="journal article" date="2019" name="Int. J. Syst. Evol. Microbiol.">
        <title>The Global Catalogue of Microorganisms (GCM) 10K type strain sequencing project: providing services to taxonomists for standard genome sequencing and annotation.</title>
        <authorList>
            <consortium name="The Broad Institute Genomics Platform"/>
            <consortium name="The Broad Institute Genome Sequencing Center for Infectious Disease"/>
            <person name="Wu L."/>
            <person name="Ma J."/>
        </authorList>
    </citation>
    <scope>NUCLEOTIDE SEQUENCE [LARGE SCALE GENOMIC DNA]</scope>
    <source>
        <strain evidence="6">KCTC 62575</strain>
    </source>
</reference>
<dbReference type="Pfam" id="PF13280">
    <property type="entry name" value="WYL"/>
    <property type="match status" value="1"/>
</dbReference>
<dbReference type="RefSeq" id="WP_107009994.1">
    <property type="nucleotide sequence ID" value="NZ_JBHRSF010000064.1"/>
</dbReference>
<comment type="caution">
    <text evidence="4">The sequence shown here is derived from an EMBL/GenBank/DDBJ whole genome shotgun (WGS) entry which is preliminary data.</text>
</comment>
<organism evidence="4 5">
    <name type="scientific">Acinetobacter sichuanensis</name>
    <dbReference type="NCBI Taxonomy" id="2136183"/>
    <lineage>
        <taxon>Bacteria</taxon>
        <taxon>Pseudomonadati</taxon>
        <taxon>Pseudomonadota</taxon>
        <taxon>Gammaproteobacteria</taxon>
        <taxon>Moraxellales</taxon>
        <taxon>Moraxellaceae</taxon>
        <taxon>Acinetobacter</taxon>
    </lineage>
</organism>
<evidence type="ECO:0000256" key="1">
    <source>
        <dbReference type="SAM" id="MobiDB-lite"/>
    </source>
</evidence>
<reference evidence="4 5" key="2">
    <citation type="submission" date="2018-08" db="EMBL/GenBank/DDBJ databases">
        <title>The draft genome of Acinetobacter sichuanensis strain WCHAc060041.</title>
        <authorList>
            <person name="Qin J."/>
            <person name="Feng Y."/>
            <person name="Zong Z."/>
        </authorList>
    </citation>
    <scope>NUCLEOTIDE SEQUENCE [LARGE SCALE GENOMIC DNA]</scope>
    <source>
        <strain evidence="4 5">WCHAc060041</strain>
    </source>
</reference>
<reference evidence="3" key="1">
    <citation type="journal article" date="2014" name="Int. J. Syst. Evol. Microbiol.">
        <title>Complete genome of a new Firmicutes species belonging to the dominant human colonic microbiota ('Ruminococcus bicirculans') reveals two chromosomes and a selective capacity to utilize plant glucans.</title>
        <authorList>
            <consortium name="NISC Comparative Sequencing Program"/>
            <person name="Wegmann U."/>
            <person name="Louis P."/>
            <person name="Goesmann A."/>
            <person name="Henrissat B."/>
            <person name="Duncan S.H."/>
            <person name="Flint H.J."/>
        </authorList>
    </citation>
    <scope>NUCLEOTIDE SEQUENCE</scope>
    <source>
        <strain evidence="3">KCTC 62575</strain>
    </source>
</reference>
<gene>
    <name evidence="3" type="ORF">ACFODO_13880</name>
    <name evidence="4" type="ORF">C9E89_020025</name>
</gene>
<dbReference type="EMBL" id="PYIX02000057">
    <property type="protein sequence ID" value="RFC81759.1"/>
    <property type="molecule type" value="Genomic_DNA"/>
</dbReference>
<reference evidence="3" key="4">
    <citation type="submission" date="2024-09" db="EMBL/GenBank/DDBJ databases">
        <authorList>
            <person name="Sun Q."/>
            <person name="Mori K."/>
        </authorList>
    </citation>
    <scope>NUCLEOTIDE SEQUENCE</scope>
    <source>
        <strain evidence="3">KCTC 62575</strain>
    </source>
</reference>
<dbReference type="EMBL" id="JBHRSF010000064">
    <property type="protein sequence ID" value="MFC2996339.1"/>
    <property type="molecule type" value="Genomic_DNA"/>
</dbReference>
<dbReference type="AlphaFoldDB" id="A0A371YJU8"/>
<keyword evidence="6" id="KW-1185">Reference proteome</keyword>
<evidence type="ECO:0000313" key="4">
    <source>
        <dbReference type="EMBL" id="RFC81759.1"/>
    </source>
</evidence>
<dbReference type="OrthoDB" id="9807255at2"/>
<evidence type="ECO:0000313" key="3">
    <source>
        <dbReference type="EMBL" id="MFC2996339.1"/>
    </source>
</evidence>
<sequence length="204" mass="24539">MIEILSIFLVAWIIYAWKTGKFKKEYQEKNNEELKKTWTDLKQSLKSTNSNLLTSDDLNNKKSEKTLSQKQQKLSLKEHKKHAKLLAHKFDTRTQIPEITIQHKRISPKCTSNNKNTHLNDFYTPEFEITYQSMGNHISIRDICFLELIKKDFEHNEYYYVEAFCFSSNDLRSFRVDRIIKIYDYESNKEYLDYKEILNLLKFN</sequence>
<dbReference type="Proteomes" id="UP001595455">
    <property type="component" value="Unassembled WGS sequence"/>
</dbReference>
<dbReference type="Proteomes" id="UP000240957">
    <property type="component" value="Unassembled WGS sequence"/>
</dbReference>
<feature type="domain" description="WYL" evidence="2">
    <location>
        <begin position="128"/>
        <end position="180"/>
    </location>
</feature>
<dbReference type="InterPro" id="IPR026881">
    <property type="entry name" value="WYL_dom"/>
</dbReference>
<evidence type="ECO:0000313" key="5">
    <source>
        <dbReference type="Proteomes" id="UP000240957"/>
    </source>
</evidence>
<evidence type="ECO:0000313" key="6">
    <source>
        <dbReference type="Proteomes" id="UP001595455"/>
    </source>
</evidence>
<accession>A0A371YJU8</accession>
<feature type="compositionally biased region" description="Basic and acidic residues" evidence="1">
    <location>
        <begin position="58"/>
        <end position="67"/>
    </location>
</feature>
<protein>
    <submittedName>
        <fullName evidence="3">WYL domain-containing protein</fullName>
    </submittedName>
</protein>
<feature type="region of interest" description="Disordered" evidence="1">
    <location>
        <begin position="52"/>
        <end position="73"/>
    </location>
</feature>
<proteinExistence type="predicted"/>
<evidence type="ECO:0000259" key="2">
    <source>
        <dbReference type="Pfam" id="PF13280"/>
    </source>
</evidence>